<dbReference type="PRINTS" id="PR00038">
    <property type="entry name" value="HTHLUXR"/>
</dbReference>
<evidence type="ECO:0000259" key="2">
    <source>
        <dbReference type="PROSITE" id="PS50043"/>
    </source>
</evidence>
<dbReference type="GO" id="GO:0006355">
    <property type="term" value="P:regulation of DNA-templated transcription"/>
    <property type="evidence" value="ECO:0007669"/>
    <property type="project" value="InterPro"/>
</dbReference>
<dbReference type="InterPro" id="IPR000792">
    <property type="entry name" value="Tscrpt_reg_LuxR_C"/>
</dbReference>
<proteinExistence type="predicted"/>
<dbReference type="PANTHER" id="PTHR43214">
    <property type="entry name" value="TWO-COMPONENT RESPONSE REGULATOR"/>
    <property type="match status" value="1"/>
</dbReference>
<organism evidence="3 4">
    <name type="scientific">Kribbella albertanoniae</name>
    <dbReference type="NCBI Taxonomy" id="1266829"/>
    <lineage>
        <taxon>Bacteria</taxon>
        <taxon>Bacillati</taxon>
        <taxon>Actinomycetota</taxon>
        <taxon>Actinomycetes</taxon>
        <taxon>Propionibacteriales</taxon>
        <taxon>Kribbellaceae</taxon>
        <taxon>Kribbella</taxon>
    </lineage>
</organism>
<evidence type="ECO:0000256" key="1">
    <source>
        <dbReference type="ARBA" id="ARBA00023125"/>
    </source>
</evidence>
<dbReference type="SUPFAM" id="SSF46894">
    <property type="entry name" value="C-terminal effector domain of the bipartite response regulators"/>
    <property type="match status" value="1"/>
</dbReference>
<evidence type="ECO:0000313" key="4">
    <source>
        <dbReference type="Proteomes" id="UP000295075"/>
    </source>
</evidence>
<gene>
    <name evidence="3" type="ORF">E1261_14200</name>
</gene>
<dbReference type="Pfam" id="PF00196">
    <property type="entry name" value="GerE"/>
    <property type="match status" value="1"/>
</dbReference>
<dbReference type="CDD" id="cd06170">
    <property type="entry name" value="LuxR_C_like"/>
    <property type="match status" value="1"/>
</dbReference>
<dbReference type="InterPro" id="IPR039420">
    <property type="entry name" value="WalR-like"/>
</dbReference>
<sequence>MPTGRGTFAVNQAWTEVLIVAPNRLVRDGVQTLVEEQDRFRVAGAVENIAAAAVGIRSGRTDVVLVDTAYHAGITRLLQGRDTASKLKVVALVTGDCPPVKRLREYFAAGLDGIVSSADDITVGLVAVRSGLAPDGWISPTIGAEILRDPPPAPEPPERLLEAITPSEYAVLKLVADGHTDREIAGRLQRSERVVKYHVSNLLSKLHARNRAHVVKLAVRTGLLAIPCPSDQG</sequence>
<dbReference type="AlphaFoldDB" id="A0A4R4Q4R7"/>
<keyword evidence="1" id="KW-0238">DNA-binding</keyword>
<accession>A0A4R4Q4R7</accession>
<keyword evidence="4" id="KW-1185">Reference proteome</keyword>
<dbReference type="OrthoDB" id="46486at2"/>
<protein>
    <submittedName>
        <fullName evidence="3">Response regulator transcription factor</fullName>
    </submittedName>
</protein>
<evidence type="ECO:0000313" key="3">
    <source>
        <dbReference type="EMBL" id="TDC30131.1"/>
    </source>
</evidence>
<dbReference type="Gene3D" id="3.40.50.2300">
    <property type="match status" value="1"/>
</dbReference>
<dbReference type="Proteomes" id="UP000295075">
    <property type="component" value="Unassembled WGS sequence"/>
</dbReference>
<dbReference type="InterPro" id="IPR016032">
    <property type="entry name" value="Sig_transdc_resp-reg_C-effctor"/>
</dbReference>
<name>A0A4R4Q4R7_9ACTN</name>
<dbReference type="GO" id="GO:0003677">
    <property type="term" value="F:DNA binding"/>
    <property type="evidence" value="ECO:0007669"/>
    <property type="project" value="UniProtKB-KW"/>
</dbReference>
<dbReference type="EMBL" id="SMKA01000050">
    <property type="protein sequence ID" value="TDC30131.1"/>
    <property type="molecule type" value="Genomic_DNA"/>
</dbReference>
<dbReference type="PROSITE" id="PS50043">
    <property type="entry name" value="HTH_LUXR_2"/>
    <property type="match status" value="1"/>
</dbReference>
<dbReference type="SMART" id="SM00421">
    <property type="entry name" value="HTH_LUXR"/>
    <property type="match status" value="1"/>
</dbReference>
<reference evidence="3 4" key="1">
    <citation type="submission" date="2019-03" db="EMBL/GenBank/DDBJ databases">
        <title>Draft genome sequences of novel Actinobacteria.</title>
        <authorList>
            <person name="Sahin N."/>
            <person name="Ay H."/>
            <person name="Saygin H."/>
        </authorList>
    </citation>
    <scope>NUCLEOTIDE SEQUENCE [LARGE SCALE GENOMIC DNA]</scope>
    <source>
        <strain evidence="3 4">JCM 30547</strain>
    </source>
</reference>
<feature type="domain" description="HTH luxR-type" evidence="2">
    <location>
        <begin position="157"/>
        <end position="222"/>
    </location>
</feature>
<comment type="caution">
    <text evidence="3">The sequence shown here is derived from an EMBL/GenBank/DDBJ whole genome shotgun (WGS) entry which is preliminary data.</text>
</comment>